<dbReference type="Gene3D" id="3.80.10.10">
    <property type="entry name" value="Ribonuclease Inhibitor"/>
    <property type="match status" value="1"/>
</dbReference>
<sequence length="217" mass="24161">MMVLWLPLPHGLRLRCKRDPTICSLENWNPSEEGFFVLNHIPASPFILKMQNLVLCTIGRNFFTEVSSYLRGIIVEKSSTVERLYVPANSSITIIKLIDTKLSQMYFEVNSVLNLLLITKCPLKTLPPSLSNLTNLKNLIIGEAHITSFDLHYLNGVNLPLTHRAGRADRNAKSSTFWQAFPAAAALGAQQHKDLSSTSGTPKICANILAFPESRIS</sequence>
<dbReference type="EnsemblMetazoa" id="ACUA025129-RA">
    <property type="protein sequence ID" value="ACUA025129-PA"/>
    <property type="gene ID" value="ACUA025129"/>
</dbReference>
<dbReference type="Proteomes" id="UP000075883">
    <property type="component" value="Unassembled WGS sequence"/>
</dbReference>
<dbReference type="VEuPathDB" id="VectorBase:ACUA025129"/>
<reference evidence="1" key="2">
    <citation type="submission" date="2020-05" db="UniProtKB">
        <authorList>
            <consortium name="EnsemblMetazoa"/>
        </authorList>
    </citation>
    <scope>IDENTIFICATION</scope>
    <source>
        <strain evidence="1">A-37</strain>
    </source>
</reference>
<dbReference type="SUPFAM" id="SSF52058">
    <property type="entry name" value="L domain-like"/>
    <property type="match status" value="1"/>
</dbReference>
<organism evidence="1 2">
    <name type="scientific">Anopheles culicifacies</name>
    <dbReference type="NCBI Taxonomy" id="139723"/>
    <lineage>
        <taxon>Eukaryota</taxon>
        <taxon>Metazoa</taxon>
        <taxon>Ecdysozoa</taxon>
        <taxon>Arthropoda</taxon>
        <taxon>Hexapoda</taxon>
        <taxon>Insecta</taxon>
        <taxon>Pterygota</taxon>
        <taxon>Neoptera</taxon>
        <taxon>Endopterygota</taxon>
        <taxon>Diptera</taxon>
        <taxon>Nematocera</taxon>
        <taxon>Culicoidea</taxon>
        <taxon>Culicidae</taxon>
        <taxon>Anophelinae</taxon>
        <taxon>Anopheles</taxon>
        <taxon>culicifacies species complex</taxon>
    </lineage>
</organism>
<accession>A0A182MSE5</accession>
<dbReference type="EMBL" id="AXCM01011193">
    <property type="status" value="NOT_ANNOTATED_CDS"/>
    <property type="molecule type" value="Genomic_DNA"/>
</dbReference>
<keyword evidence="2" id="KW-1185">Reference proteome</keyword>
<protein>
    <submittedName>
        <fullName evidence="1">Uncharacterized protein</fullName>
    </submittedName>
</protein>
<reference evidence="2" key="1">
    <citation type="submission" date="2013-09" db="EMBL/GenBank/DDBJ databases">
        <title>The Genome Sequence of Anopheles culicifacies species A.</title>
        <authorList>
            <consortium name="The Broad Institute Genomics Platform"/>
            <person name="Neafsey D.E."/>
            <person name="Besansky N."/>
            <person name="Howell P."/>
            <person name="Walton C."/>
            <person name="Young S.K."/>
            <person name="Zeng Q."/>
            <person name="Gargeya S."/>
            <person name="Fitzgerald M."/>
            <person name="Haas B."/>
            <person name="Abouelleil A."/>
            <person name="Allen A.W."/>
            <person name="Alvarado L."/>
            <person name="Arachchi H.M."/>
            <person name="Berlin A.M."/>
            <person name="Chapman S.B."/>
            <person name="Gainer-Dewar J."/>
            <person name="Goldberg J."/>
            <person name="Griggs A."/>
            <person name="Gujja S."/>
            <person name="Hansen M."/>
            <person name="Howarth C."/>
            <person name="Imamovic A."/>
            <person name="Ireland A."/>
            <person name="Larimer J."/>
            <person name="McCowan C."/>
            <person name="Murphy C."/>
            <person name="Pearson M."/>
            <person name="Poon T.W."/>
            <person name="Priest M."/>
            <person name="Roberts A."/>
            <person name="Saif S."/>
            <person name="Shea T."/>
            <person name="Sisk P."/>
            <person name="Sykes S."/>
            <person name="Wortman J."/>
            <person name="Nusbaum C."/>
            <person name="Birren B."/>
        </authorList>
    </citation>
    <scope>NUCLEOTIDE SEQUENCE [LARGE SCALE GENOMIC DNA]</scope>
    <source>
        <strain evidence="2">A-37</strain>
    </source>
</reference>
<name>A0A182MSE5_9DIPT</name>
<proteinExistence type="predicted"/>
<evidence type="ECO:0000313" key="1">
    <source>
        <dbReference type="EnsemblMetazoa" id="ACUA025129-PA"/>
    </source>
</evidence>
<dbReference type="AlphaFoldDB" id="A0A182MSE5"/>
<evidence type="ECO:0000313" key="2">
    <source>
        <dbReference type="Proteomes" id="UP000075883"/>
    </source>
</evidence>
<dbReference type="InterPro" id="IPR032675">
    <property type="entry name" value="LRR_dom_sf"/>
</dbReference>